<dbReference type="InterPro" id="IPR024463">
    <property type="entry name" value="Transposase_TnpC_homeodom"/>
</dbReference>
<dbReference type="EMBL" id="AIVF01000047">
    <property type="protein sequence ID" value="EOG23042.1"/>
    <property type="molecule type" value="Genomic_DNA"/>
</dbReference>
<dbReference type="InterPro" id="IPR004291">
    <property type="entry name" value="Transposase_IS66_central"/>
</dbReference>
<dbReference type="PANTHER" id="PTHR33678">
    <property type="entry name" value="BLL1576 PROTEIN"/>
    <property type="match status" value="1"/>
</dbReference>
<evidence type="ECO:0000256" key="1">
    <source>
        <dbReference type="SAM" id="Coils"/>
    </source>
</evidence>
<sequence>METTDTLLQLLQEAHKTNQAQQQTIQNLTTEIQLLNEKVNYLTNKLFGRSKETLFEETNGQLNLFSDEEISVSVPEAAATIIPVKGHQRVVGTKADKIKHLPITEKEHLLPLEEQFCEHCGSQMKDIGRTKVREEIRFHQAMLDCLTHYQHTYCCKSCEKEGLSSFKKAIVPKPLISNSLGSNSLVAETIRMKFGQKVPAYRQENYWKQTHGLDISRDNITNWHIKAVQNALDPLGERLRVYLNQEEILHGDETSYRVIESAKTDTYYWQFCTGKDSQHPIVYYHHDESRAGDVPKTFLKEFTGYLHCDGYSGYNAVESVRLVYCFAHVRRKFFEAIPKGKKNTDIPAAQAVKQLDKWFVLEKKWKDFSPEKRLSCRQQELRPLFIAFYEWMATIDPVAKSKLDAAVQYACKLRSGFEPIFEDGRLELTNNRAERNIKELVIGRKNWLHSTSLEGARTSGIILSVYKTAELNGLNPVKYLEFLFDKIPNLPVLSAETLDQLLPWNKDVQQHFSRN</sequence>
<feature type="coiled-coil region" evidence="1">
    <location>
        <begin position="11"/>
        <end position="45"/>
    </location>
</feature>
<gene>
    <name evidence="6" type="ORF">SMG_02313</name>
    <name evidence="5" type="ORF">SMG_02573</name>
</gene>
<feature type="domain" description="Transposase TnpC homeodomain" evidence="3">
    <location>
        <begin position="35"/>
        <end position="103"/>
    </location>
</feature>
<dbReference type="Pfam" id="PF03050">
    <property type="entry name" value="DDE_Tnp_IS66"/>
    <property type="match status" value="1"/>
</dbReference>
<dbReference type="Pfam" id="PF13007">
    <property type="entry name" value="LZ_Tnp_IS66"/>
    <property type="match status" value="1"/>
</dbReference>
<dbReference type="RefSeq" id="WP_002296127.1">
    <property type="nucleotide sequence ID" value="NZ_KB948134.1"/>
</dbReference>
<dbReference type="InterPro" id="IPR052344">
    <property type="entry name" value="Transposase-related"/>
</dbReference>
<dbReference type="InterPro" id="IPR039552">
    <property type="entry name" value="IS66_C"/>
</dbReference>
<reference evidence="6 7" key="1">
    <citation type="submission" date="2013-02" db="EMBL/GenBank/DDBJ databases">
        <title>The Genome Sequence of Enterococcus faecium VRE_84.</title>
        <authorList>
            <consortium name="The Broad Institute Genome Sequencing Platform"/>
            <consortium name="The Broad Institute Genome Sequencing Center for Infectious Disease"/>
            <person name="Earl A.M."/>
            <person name="Gilmore M.S."/>
            <person name="Lebreton F."/>
            <person name="Hammerum A.M."/>
            <person name="Jensen L.B."/>
            <person name="Guardabassi L."/>
            <person name="Walker B."/>
            <person name="Young S.K."/>
            <person name="Zeng Q."/>
            <person name="Gargeya S."/>
            <person name="Fitzgerald M."/>
            <person name="Haas B."/>
            <person name="Abouelleil A."/>
            <person name="Alvarado L."/>
            <person name="Arachchi H.M."/>
            <person name="Berlin A.M."/>
            <person name="Chapman S.B."/>
            <person name="Dewar J."/>
            <person name="Goldberg J."/>
            <person name="Griggs A."/>
            <person name="Gujja S."/>
            <person name="Hansen M."/>
            <person name="Howarth C."/>
            <person name="Imamovic A."/>
            <person name="Larimer J."/>
            <person name="McCowan C."/>
            <person name="Murphy C."/>
            <person name="Neiman D."/>
            <person name="Pearson M."/>
            <person name="Priest M."/>
            <person name="Roberts A."/>
            <person name="Saif S."/>
            <person name="Shea T."/>
            <person name="Sisk P."/>
            <person name="Sykes S."/>
            <person name="Wortman J."/>
            <person name="Nusbaum C."/>
            <person name="Birren B."/>
        </authorList>
    </citation>
    <scope>NUCLEOTIDE SEQUENCE [LARGE SCALE GENOMIC DNA]</scope>
    <source>
        <strain evidence="6 7">VRE 84</strain>
    </source>
</reference>
<name>A0A829F1B3_ENTFC</name>
<organism evidence="6 7">
    <name type="scientific">Enterococcus faecium EnGen0180</name>
    <dbReference type="NCBI Taxonomy" id="1157475"/>
    <lineage>
        <taxon>Bacteria</taxon>
        <taxon>Bacillati</taxon>
        <taxon>Bacillota</taxon>
        <taxon>Bacilli</taxon>
        <taxon>Lactobacillales</taxon>
        <taxon>Enterococcaceae</taxon>
        <taxon>Enterococcus</taxon>
    </lineage>
</organism>
<dbReference type="GeneID" id="66453816"/>
<evidence type="ECO:0000313" key="5">
    <source>
        <dbReference type="EMBL" id="EOG23042.1"/>
    </source>
</evidence>
<protein>
    <submittedName>
        <fullName evidence="6">Transposase</fullName>
    </submittedName>
</protein>
<feature type="domain" description="Transposase IS66 C-terminal" evidence="4">
    <location>
        <begin position="466"/>
        <end position="504"/>
    </location>
</feature>
<keyword evidence="1" id="KW-0175">Coiled coil</keyword>
<dbReference type="Pfam" id="PF13817">
    <property type="entry name" value="DDE_Tnp_IS66_C"/>
    <property type="match status" value="1"/>
</dbReference>
<evidence type="ECO:0000259" key="3">
    <source>
        <dbReference type="Pfam" id="PF13007"/>
    </source>
</evidence>
<dbReference type="EMBL" id="AIVF01000040">
    <property type="protein sequence ID" value="EOG23545.1"/>
    <property type="molecule type" value="Genomic_DNA"/>
</dbReference>
<evidence type="ECO:0000313" key="6">
    <source>
        <dbReference type="EMBL" id="EOG23545.1"/>
    </source>
</evidence>
<dbReference type="NCBIfam" id="NF033517">
    <property type="entry name" value="transpos_IS66"/>
    <property type="match status" value="1"/>
</dbReference>
<feature type="domain" description="Transposase IS66 central" evidence="2">
    <location>
        <begin position="181"/>
        <end position="457"/>
    </location>
</feature>
<evidence type="ECO:0000259" key="4">
    <source>
        <dbReference type="Pfam" id="PF13817"/>
    </source>
</evidence>
<proteinExistence type="predicted"/>
<accession>A0A829F1B3</accession>
<comment type="caution">
    <text evidence="6">The sequence shown here is derived from an EMBL/GenBank/DDBJ whole genome shotgun (WGS) entry which is preliminary data.</text>
</comment>
<evidence type="ECO:0000259" key="2">
    <source>
        <dbReference type="Pfam" id="PF03050"/>
    </source>
</evidence>
<dbReference type="AlphaFoldDB" id="A0A829F1B3"/>
<evidence type="ECO:0000313" key="7">
    <source>
        <dbReference type="Proteomes" id="UP000013834"/>
    </source>
</evidence>
<dbReference type="Proteomes" id="UP000013834">
    <property type="component" value="Unassembled WGS sequence"/>
</dbReference>
<dbReference type="PANTHER" id="PTHR33678:SF2">
    <property type="match status" value="1"/>
</dbReference>